<dbReference type="PROSITE" id="PS52015">
    <property type="entry name" value="TONB_CTD"/>
    <property type="match status" value="1"/>
</dbReference>
<feature type="domain" description="TonB C-terminal" evidence="6">
    <location>
        <begin position="21"/>
        <end position="117"/>
    </location>
</feature>
<dbReference type="OrthoDB" id="7032307at2"/>
<sequence>MTRMLKWLMFASSLISGSLLAHAVELKYAHQPAPAYPRSLYEQRMSGLVLVEFRGHSDGSITDVNVIDSSHHNFAKSVLRAVPGWRLKPWQVGFETPETISFRQELYFTHSSERQEPHRWIRRHVRVLSCNAFNKALKTFRANSPDHDVRDMHHITYTFRVLGRSATRLKMTDDQRAELGDDFVRAIPEVIQRCRAQPGLRYKEALPESVRKLI</sequence>
<dbReference type="Proteomes" id="UP000182894">
    <property type="component" value="Unassembled WGS sequence"/>
</dbReference>
<feature type="chain" id="PRO_5010194069" evidence="5">
    <location>
        <begin position="24"/>
        <end position="214"/>
    </location>
</feature>
<protein>
    <submittedName>
        <fullName evidence="7">TonB family C-terminal domain-containing protein</fullName>
    </submittedName>
</protein>
<dbReference type="NCBIfam" id="TIGR01352">
    <property type="entry name" value="tonB_Cterm"/>
    <property type="match status" value="1"/>
</dbReference>
<proteinExistence type="predicted"/>
<dbReference type="InterPro" id="IPR006260">
    <property type="entry name" value="TonB/TolA_C"/>
</dbReference>
<dbReference type="SUPFAM" id="SSF74653">
    <property type="entry name" value="TolA/TonB C-terminal domain"/>
    <property type="match status" value="1"/>
</dbReference>
<evidence type="ECO:0000256" key="2">
    <source>
        <dbReference type="ARBA" id="ARBA00022692"/>
    </source>
</evidence>
<keyword evidence="2" id="KW-0812">Transmembrane</keyword>
<dbReference type="EMBL" id="FNCO01000010">
    <property type="protein sequence ID" value="SDI03399.1"/>
    <property type="molecule type" value="Genomic_DNA"/>
</dbReference>
<feature type="signal peptide" evidence="5">
    <location>
        <begin position="1"/>
        <end position="23"/>
    </location>
</feature>
<evidence type="ECO:0000313" key="7">
    <source>
        <dbReference type="EMBL" id="SDI03399.1"/>
    </source>
</evidence>
<dbReference type="STRING" id="89065.SAMN05216605_11024"/>
<evidence type="ECO:0000256" key="1">
    <source>
        <dbReference type="ARBA" id="ARBA00004167"/>
    </source>
</evidence>
<comment type="subcellular location">
    <subcellularLocation>
        <location evidence="1">Membrane</location>
        <topology evidence="1">Single-pass membrane protein</topology>
    </subcellularLocation>
</comment>
<name>A0A1G8H9Z1_9PSED</name>
<accession>A0A1G8H9Z1</accession>
<dbReference type="GO" id="GO:0016020">
    <property type="term" value="C:membrane"/>
    <property type="evidence" value="ECO:0007669"/>
    <property type="project" value="UniProtKB-SubCell"/>
</dbReference>
<dbReference type="AlphaFoldDB" id="A0A1G8H9Z1"/>
<keyword evidence="8" id="KW-1185">Reference proteome</keyword>
<dbReference type="Gene3D" id="3.30.2420.10">
    <property type="entry name" value="TonB"/>
    <property type="match status" value="1"/>
</dbReference>
<dbReference type="GO" id="GO:0055085">
    <property type="term" value="P:transmembrane transport"/>
    <property type="evidence" value="ECO:0007669"/>
    <property type="project" value="InterPro"/>
</dbReference>
<evidence type="ECO:0000256" key="5">
    <source>
        <dbReference type="SAM" id="SignalP"/>
    </source>
</evidence>
<evidence type="ECO:0000313" key="8">
    <source>
        <dbReference type="Proteomes" id="UP000182894"/>
    </source>
</evidence>
<gene>
    <name evidence="7" type="ORF">SAMN05216605_11024</name>
</gene>
<keyword evidence="5" id="KW-0732">Signal</keyword>
<keyword evidence="3" id="KW-1133">Transmembrane helix</keyword>
<evidence type="ECO:0000256" key="3">
    <source>
        <dbReference type="ARBA" id="ARBA00022989"/>
    </source>
</evidence>
<evidence type="ECO:0000259" key="6">
    <source>
        <dbReference type="PROSITE" id="PS52015"/>
    </source>
</evidence>
<dbReference type="Pfam" id="PF03544">
    <property type="entry name" value="TonB_C"/>
    <property type="match status" value="1"/>
</dbReference>
<organism evidence="7 8">
    <name type="scientific">Pseudomonas abietaniphila</name>
    <dbReference type="NCBI Taxonomy" id="89065"/>
    <lineage>
        <taxon>Bacteria</taxon>
        <taxon>Pseudomonadati</taxon>
        <taxon>Pseudomonadota</taxon>
        <taxon>Gammaproteobacteria</taxon>
        <taxon>Pseudomonadales</taxon>
        <taxon>Pseudomonadaceae</taxon>
        <taxon>Pseudomonas</taxon>
    </lineage>
</organism>
<reference evidence="8" key="1">
    <citation type="submission" date="2016-10" db="EMBL/GenBank/DDBJ databases">
        <authorList>
            <person name="Varghese N."/>
            <person name="Submissions S."/>
        </authorList>
    </citation>
    <scope>NUCLEOTIDE SEQUENCE [LARGE SCALE GENOMIC DNA]</scope>
    <source>
        <strain evidence="8">ATCC 700689</strain>
    </source>
</reference>
<keyword evidence="4" id="KW-0472">Membrane</keyword>
<evidence type="ECO:0000256" key="4">
    <source>
        <dbReference type="ARBA" id="ARBA00023136"/>
    </source>
</evidence>
<dbReference type="InterPro" id="IPR037682">
    <property type="entry name" value="TonB_C"/>
</dbReference>